<evidence type="ECO:0000256" key="5">
    <source>
        <dbReference type="ARBA" id="ARBA00022989"/>
    </source>
</evidence>
<feature type="transmembrane region" description="Helical" evidence="7">
    <location>
        <begin position="57"/>
        <end position="87"/>
    </location>
</feature>
<dbReference type="GO" id="GO:0005890">
    <property type="term" value="C:sodium:potassium-exchanging ATPase complex"/>
    <property type="evidence" value="ECO:0007669"/>
    <property type="project" value="InterPro"/>
</dbReference>
<dbReference type="EMBL" id="LK028579">
    <property type="protein sequence ID" value="CDS19002.1"/>
    <property type="molecule type" value="Genomic_DNA"/>
</dbReference>
<evidence type="ECO:0000256" key="2">
    <source>
        <dbReference type="ARBA" id="ARBA00005876"/>
    </source>
</evidence>
<name>A0A068WFW8_ECHGR</name>
<dbReference type="Pfam" id="PF00287">
    <property type="entry name" value="Na_K-ATPase"/>
    <property type="match status" value="1"/>
</dbReference>
<dbReference type="WBParaSite" id="EgrG_000428400">
    <property type="protein sequence ID" value="EgrG_000428400"/>
    <property type="gene ID" value="EgrG_000428400"/>
</dbReference>
<evidence type="ECO:0000256" key="3">
    <source>
        <dbReference type="ARBA" id="ARBA00022692"/>
    </source>
</evidence>
<dbReference type="GO" id="GO:0036376">
    <property type="term" value="P:sodium ion export across plasma membrane"/>
    <property type="evidence" value="ECO:0007669"/>
    <property type="project" value="TreeGrafter"/>
</dbReference>
<evidence type="ECO:0000256" key="7">
    <source>
        <dbReference type="SAM" id="Phobius"/>
    </source>
</evidence>
<keyword evidence="6 7" id="KW-0472">Membrane</keyword>
<evidence type="ECO:0000256" key="6">
    <source>
        <dbReference type="ARBA" id="ARBA00023136"/>
    </source>
</evidence>
<evidence type="ECO:0000256" key="1">
    <source>
        <dbReference type="ARBA" id="ARBA00004606"/>
    </source>
</evidence>
<proteinExistence type="inferred from homology"/>
<comment type="similarity">
    <text evidence="2">Belongs to the X(+)/potassium ATPases subunit beta family.</text>
</comment>
<dbReference type="GO" id="GO:0001671">
    <property type="term" value="F:ATPase activator activity"/>
    <property type="evidence" value="ECO:0007669"/>
    <property type="project" value="TreeGrafter"/>
</dbReference>
<organism evidence="8">
    <name type="scientific">Echinococcus granulosus</name>
    <name type="common">Hydatid tapeworm</name>
    <dbReference type="NCBI Taxonomy" id="6210"/>
    <lineage>
        <taxon>Eukaryota</taxon>
        <taxon>Metazoa</taxon>
        <taxon>Spiralia</taxon>
        <taxon>Lophotrochozoa</taxon>
        <taxon>Platyhelminthes</taxon>
        <taxon>Cestoda</taxon>
        <taxon>Eucestoda</taxon>
        <taxon>Cyclophyllidea</taxon>
        <taxon>Taeniidae</taxon>
        <taxon>Echinococcus</taxon>
        <taxon>Echinococcus granulosus group</taxon>
    </lineage>
</organism>
<dbReference type="Gene3D" id="2.60.40.1660">
    <property type="entry name" value="Na, k-atpase alpha subunit"/>
    <property type="match status" value="1"/>
</dbReference>
<evidence type="ECO:0000313" key="8">
    <source>
        <dbReference type="EMBL" id="CDS19002.1"/>
    </source>
</evidence>
<reference evidence="8 9" key="1">
    <citation type="journal article" date="2013" name="Nature">
        <title>The genomes of four tapeworm species reveal adaptations to parasitism.</title>
        <authorList>
            <person name="Tsai I.J."/>
            <person name="Zarowiecki M."/>
            <person name="Holroyd N."/>
            <person name="Garciarrubio A."/>
            <person name="Sanchez-Flores A."/>
            <person name="Brooks K.L."/>
            <person name="Tracey A."/>
            <person name="Bobes R.J."/>
            <person name="Fragoso G."/>
            <person name="Sciutto E."/>
            <person name="Aslett M."/>
            <person name="Beasley H."/>
            <person name="Bennett H.M."/>
            <person name="Cai J."/>
            <person name="Camicia F."/>
            <person name="Clark R."/>
            <person name="Cucher M."/>
            <person name="De Silva N."/>
            <person name="Day T.A."/>
            <person name="Deplazes P."/>
            <person name="Estrada K."/>
            <person name="Fernandez C."/>
            <person name="Holland P.W."/>
            <person name="Hou J."/>
            <person name="Hu S."/>
            <person name="Huckvale T."/>
            <person name="Hung S.S."/>
            <person name="Kamenetzky L."/>
            <person name="Keane J.A."/>
            <person name="Kiss F."/>
            <person name="Koziol U."/>
            <person name="Lambert O."/>
            <person name="Liu K."/>
            <person name="Luo X."/>
            <person name="Luo Y."/>
            <person name="Macchiaroli N."/>
            <person name="Nichol S."/>
            <person name="Paps J."/>
            <person name="Parkinson J."/>
            <person name="Pouchkina-Stantcheva N."/>
            <person name="Riddiford N."/>
            <person name="Rosenzvit M."/>
            <person name="Salinas G."/>
            <person name="Wasmuth J.D."/>
            <person name="Zamanian M."/>
            <person name="Zheng Y."/>
            <person name="Cai X."/>
            <person name="Soberon X."/>
            <person name="Olson P.D."/>
            <person name="Laclette J.P."/>
            <person name="Brehm K."/>
            <person name="Berriman M."/>
            <person name="Garciarrubio A."/>
            <person name="Bobes R.J."/>
            <person name="Fragoso G."/>
            <person name="Sanchez-Flores A."/>
            <person name="Estrada K."/>
            <person name="Cevallos M.A."/>
            <person name="Morett E."/>
            <person name="Gonzalez V."/>
            <person name="Portillo T."/>
            <person name="Ochoa-Leyva A."/>
            <person name="Jose M.V."/>
            <person name="Sciutto E."/>
            <person name="Landa A."/>
            <person name="Jimenez L."/>
            <person name="Valdes V."/>
            <person name="Carrero J.C."/>
            <person name="Larralde C."/>
            <person name="Morales-Montor J."/>
            <person name="Limon-Lason J."/>
            <person name="Soberon X."/>
            <person name="Laclette J.P."/>
        </authorList>
    </citation>
    <scope>NUCLEOTIDE SEQUENCE [LARGE SCALE GENOMIC DNA]</scope>
</reference>
<accession>A0A068WFW8</accession>
<comment type="subcellular location">
    <subcellularLocation>
        <location evidence="1">Membrane</location>
        <topology evidence="1">Single-pass type II membrane protein</topology>
    </subcellularLocation>
</comment>
<dbReference type="GO" id="GO:0006883">
    <property type="term" value="P:intracellular sodium ion homeostasis"/>
    <property type="evidence" value="ECO:0007669"/>
    <property type="project" value="TreeGrafter"/>
</dbReference>
<sequence>MAEKKILDKQKREHQNYDSILLLNKNGTLDPTKPSFRNNSLRYRGFLRLNRKKVSRIVLLIIYFLCIYAILFGIMTGLLIIVLQLFISEDKPYLTGLQSPLNLAPGLSHRPNINFMTSLIAYESSNPQSYMPYVQNLRTFFSLYEEVNIKPQDGFATCENGVKTPNIPRLVCKFYPILLESCVKENNFGYDRSEPCVVIKINKVYGWLPDIQNTSMSQSPLLRCFGRYESNFEVFGSLHYYPNVTIDGIVYGIFDSVYFPYIIQYAYRSPVVAVQVKNVQRNGLFFLTCRLFNLNTPTEPLNFEFLID</sequence>
<dbReference type="OrthoDB" id="5912413at2759"/>
<dbReference type="InterPro" id="IPR038702">
    <property type="entry name" value="Na/K_ATPase_sub_beta_sf"/>
</dbReference>
<dbReference type="GO" id="GO:0030007">
    <property type="term" value="P:intracellular potassium ion homeostasis"/>
    <property type="evidence" value="ECO:0007669"/>
    <property type="project" value="TreeGrafter"/>
</dbReference>
<reference evidence="8" key="2">
    <citation type="submission" date="2014-06" db="EMBL/GenBank/DDBJ databases">
        <authorList>
            <person name="Aslett M."/>
        </authorList>
    </citation>
    <scope>NUCLEOTIDE SEQUENCE</scope>
</reference>
<keyword evidence="5 7" id="KW-1133">Transmembrane helix</keyword>
<evidence type="ECO:0000313" key="10">
    <source>
        <dbReference type="WBParaSite" id="EgrG_000428400"/>
    </source>
</evidence>
<dbReference type="Proteomes" id="UP000492820">
    <property type="component" value="Unassembled WGS sequence"/>
</dbReference>
<evidence type="ECO:0000256" key="4">
    <source>
        <dbReference type="ARBA" id="ARBA00022968"/>
    </source>
</evidence>
<gene>
    <name evidence="10" type="primary">EGR_02318</name>
    <name evidence="8" type="ORF">EgrG_000428400</name>
</gene>
<dbReference type="PANTHER" id="PTHR11523">
    <property type="entry name" value="SODIUM/POTASSIUM-DEPENDENT ATPASE BETA SUBUNIT"/>
    <property type="match status" value="1"/>
</dbReference>
<protein>
    <submittedName>
        <fullName evidence="8 10">Sodium:potassium dependent atpase beta subunit</fullName>
    </submittedName>
</protein>
<dbReference type="GO" id="GO:1990573">
    <property type="term" value="P:potassium ion import across plasma membrane"/>
    <property type="evidence" value="ECO:0007669"/>
    <property type="project" value="TreeGrafter"/>
</dbReference>
<dbReference type="AlphaFoldDB" id="A0A068WFW8"/>
<evidence type="ECO:0000313" key="9">
    <source>
        <dbReference type="Proteomes" id="UP000492820"/>
    </source>
</evidence>
<reference evidence="10" key="3">
    <citation type="submission" date="2020-10" db="UniProtKB">
        <authorList>
            <consortium name="WormBaseParasite"/>
        </authorList>
    </citation>
    <scope>IDENTIFICATION</scope>
</reference>
<keyword evidence="4" id="KW-0735">Signal-anchor</keyword>
<keyword evidence="3 7" id="KW-0812">Transmembrane</keyword>
<dbReference type="PANTHER" id="PTHR11523:SF28">
    <property type="entry name" value="NA_K-ATPASE BETA SUBUNIT ISOFORM 4-RELATED"/>
    <property type="match status" value="1"/>
</dbReference>
<dbReference type="InterPro" id="IPR000402">
    <property type="entry name" value="Na/K_ATPase_sub_beta"/>
</dbReference>